<keyword evidence="4" id="KW-0804">Transcription</keyword>
<keyword evidence="1 5" id="KW-0597">Phosphoprotein</keyword>
<dbReference type="Gene3D" id="3.40.50.2300">
    <property type="match status" value="1"/>
</dbReference>
<feature type="modified residue" description="4-aspartylphosphate" evidence="5">
    <location>
        <position position="56"/>
    </location>
</feature>
<gene>
    <name evidence="8" type="primary">narL</name>
    <name evidence="8" type="ORF">NMK_2536</name>
</gene>
<dbReference type="PANTHER" id="PTHR43214:SF41">
    <property type="entry name" value="NITRATE_NITRITE RESPONSE REGULATOR PROTEIN NARP"/>
    <property type="match status" value="1"/>
</dbReference>
<evidence type="ECO:0000259" key="7">
    <source>
        <dbReference type="PROSITE" id="PS50110"/>
    </source>
</evidence>
<name>A0A2R5FA76_9PROT</name>
<evidence type="ECO:0000256" key="5">
    <source>
        <dbReference type="PROSITE-ProRule" id="PRU00169"/>
    </source>
</evidence>
<keyword evidence="2" id="KW-0805">Transcription regulation</keyword>
<comment type="caution">
    <text evidence="8">The sequence shown here is derived from an EMBL/GenBank/DDBJ whole genome shotgun (WGS) entry which is preliminary data.</text>
</comment>
<dbReference type="GO" id="GO:0000160">
    <property type="term" value="P:phosphorelay signal transduction system"/>
    <property type="evidence" value="ECO:0007669"/>
    <property type="project" value="InterPro"/>
</dbReference>
<dbReference type="PROSITE" id="PS50110">
    <property type="entry name" value="RESPONSE_REGULATORY"/>
    <property type="match status" value="1"/>
</dbReference>
<dbReference type="InterPro" id="IPR016032">
    <property type="entry name" value="Sig_transdc_resp-reg_C-effctor"/>
</dbReference>
<dbReference type="PRINTS" id="PR00038">
    <property type="entry name" value="HTHLUXR"/>
</dbReference>
<dbReference type="Pfam" id="PF00072">
    <property type="entry name" value="Response_reg"/>
    <property type="match status" value="1"/>
</dbReference>
<dbReference type="Pfam" id="PF00196">
    <property type="entry name" value="GerE"/>
    <property type="match status" value="1"/>
</dbReference>
<dbReference type="CDD" id="cd06170">
    <property type="entry name" value="LuxR_C_like"/>
    <property type="match status" value="1"/>
</dbReference>
<proteinExistence type="predicted"/>
<dbReference type="InterPro" id="IPR001789">
    <property type="entry name" value="Sig_transdc_resp-reg_receiver"/>
</dbReference>
<dbReference type="CDD" id="cd17535">
    <property type="entry name" value="REC_NarL-like"/>
    <property type="match status" value="1"/>
</dbReference>
<evidence type="ECO:0000256" key="2">
    <source>
        <dbReference type="ARBA" id="ARBA00023015"/>
    </source>
</evidence>
<evidence type="ECO:0000313" key="8">
    <source>
        <dbReference type="EMBL" id="GBG14935.1"/>
    </source>
</evidence>
<accession>A0A2R5FA76</accession>
<keyword evidence="9" id="KW-1185">Reference proteome</keyword>
<feature type="domain" description="Response regulatory" evidence="7">
    <location>
        <begin position="5"/>
        <end position="121"/>
    </location>
</feature>
<dbReference type="EMBL" id="BDOQ01000012">
    <property type="protein sequence ID" value="GBG14935.1"/>
    <property type="molecule type" value="Genomic_DNA"/>
</dbReference>
<keyword evidence="3" id="KW-0238">DNA-binding</keyword>
<dbReference type="InterPro" id="IPR039420">
    <property type="entry name" value="WalR-like"/>
</dbReference>
<sequence>MTAIRILLVDDHALFRSGIHALLERQEEFQIVGEAADGLEGYKLAKQLEPDILLLDLHMPSISGVDTLKMVREEMPELCIIMLTVSEDADDLMAAIRAGANGYLLKNIDMYAFIECLHRAYKGDAVVSPQLAGKLMSGLQGQNTATESEVTSPRERQVLALLAKGASNKDIARRLEVAESTVKIHIQHILRKLNLSSRVQAAVYASEHGYAKLYEEKVSE</sequence>
<dbReference type="SUPFAM" id="SSF46894">
    <property type="entry name" value="C-terminal effector domain of the bipartite response regulators"/>
    <property type="match status" value="1"/>
</dbReference>
<evidence type="ECO:0000259" key="6">
    <source>
        <dbReference type="PROSITE" id="PS50043"/>
    </source>
</evidence>
<evidence type="ECO:0000256" key="3">
    <source>
        <dbReference type="ARBA" id="ARBA00023125"/>
    </source>
</evidence>
<dbReference type="InterPro" id="IPR011006">
    <property type="entry name" value="CheY-like_superfamily"/>
</dbReference>
<dbReference type="SUPFAM" id="SSF52172">
    <property type="entry name" value="CheY-like"/>
    <property type="match status" value="1"/>
</dbReference>
<evidence type="ECO:0000256" key="1">
    <source>
        <dbReference type="ARBA" id="ARBA00022553"/>
    </source>
</evidence>
<dbReference type="SMART" id="SM00421">
    <property type="entry name" value="HTH_LUXR"/>
    <property type="match status" value="1"/>
</dbReference>
<dbReference type="PROSITE" id="PS50043">
    <property type="entry name" value="HTH_LUXR_2"/>
    <property type="match status" value="1"/>
</dbReference>
<dbReference type="InterPro" id="IPR000792">
    <property type="entry name" value="Tscrpt_reg_LuxR_C"/>
</dbReference>
<organism evidence="8 9">
    <name type="scientific">Novimethylophilus kurashikiensis</name>
    <dbReference type="NCBI Taxonomy" id="1825523"/>
    <lineage>
        <taxon>Bacteria</taxon>
        <taxon>Pseudomonadati</taxon>
        <taxon>Pseudomonadota</taxon>
        <taxon>Betaproteobacteria</taxon>
        <taxon>Nitrosomonadales</taxon>
        <taxon>Methylophilaceae</taxon>
        <taxon>Novimethylophilus</taxon>
    </lineage>
</organism>
<evidence type="ECO:0000313" key="9">
    <source>
        <dbReference type="Proteomes" id="UP000245081"/>
    </source>
</evidence>
<dbReference type="OrthoDB" id="9780593at2"/>
<dbReference type="PROSITE" id="PS00622">
    <property type="entry name" value="HTH_LUXR_1"/>
    <property type="match status" value="1"/>
</dbReference>
<dbReference type="SMART" id="SM00448">
    <property type="entry name" value="REC"/>
    <property type="match status" value="1"/>
</dbReference>
<reference evidence="8 9" key="1">
    <citation type="journal article" date="2018" name="Environ. Microbiol.">
        <title>Isolation and genomic characterization of Novimethylophilus kurashikiensis gen. nov. sp. nov., a new lanthanide-dependent methylotrophic species of Methylophilaceae.</title>
        <authorList>
            <person name="Lv H."/>
            <person name="Sahin N."/>
            <person name="Tani A."/>
        </authorList>
    </citation>
    <scope>NUCLEOTIDE SEQUENCE [LARGE SCALE GENOMIC DNA]</scope>
    <source>
        <strain evidence="8 9">La2-4</strain>
    </source>
</reference>
<dbReference type="PANTHER" id="PTHR43214">
    <property type="entry name" value="TWO-COMPONENT RESPONSE REGULATOR"/>
    <property type="match status" value="1"/>
</dbReference>
<protein>
    <submittedName>
        <fullName evidence="8">Two-component system, NarL family, nitrate/nitrite response regulator NarL</fullName>
    </submittedName>
</protein>
<dbReference type="GO" id="GO:0006355">
    <property type="term" value="P:regulation of DNA-templated transcription"/>
    <property type="evidence" value="ECO:0007669"/>
    <property type="project" value="InterPro"/>
</dbReference>
<dbReference type="AlphaFoldDB" id="A0A2R5FA76"/>
<dbReference type="Proteomes" id="UP000245081">
    <property type="component" value="Unassembled WGS sequence"/>
</dbReference>
<dbReference type="RefSeq" id="WP_109016110.1">
    <property type="nucleotide sequence ID" value="NZ_BDOQ01000012.1"/>
</dbReference>
<feature type="domain" description="HTH luxR-type" evidence="6">
    <location>
        <begin position="144"/>
        <end position="209"/>
    </location>
</feature>
<dbReference type="InterPro" id="IPR058245">
    <property type="entry name" value="NreC/VraR/RcsB-like_REC"/>
</dbReference>
<dbReference type="GO" id="GO:0003677">
    <property type="term" value="F:DNA binding"/>
    <property type="evidence" value="ECO:0007669"/>
    <property type="project" value="UniProtKB-KW"/>
</dbReference>
<evidence type="ECO:0000256" key="4">
    <source>
        <dbReference type="ARBA" id="ARBA00023163"/>
    </source>
</evidence>